<dbReference type="Gene3D" id="3.60.40.10">
    <property type="entry name" value="PPM-type phosphatase domain"/>
    <property type="match status" value="1"/>
</dbReference>
<protein>
    <submittedName>
        <fullName evidence="2">Protein phosphatase</fullName>
    </submittedName>
</protein>
<evidence type="ECO:0000313" key="3">
    <source>
        <dbReference type="Proteomes" id="UP000189462"/>
    </source>
</evidence>
<evidence type="ECO:0000259" key="1">
    <source>
        <dbReference type="PROSITE" id="PS51746"/>
    </source>
</evidence>
<dbReference type="EMBL" id="MVBK01000004">
    <property type="protein sequence ID" value="OOG28704.1"/>
    <property type="molecule type" value="Genomic_DNA"/>
</dbReference>
<dbReference type="RefSeq" id="WP_077277278.1">
    <property type="nucleotide sequence ID" value="NZ_MVBK01000004.1"/>
</dbReference>
<evidence type="ECO:0000313" key="2">
    <source>
        <dbReference type="EMBL" id="OOG28704.1"/>
    </source>
</evidence>
<dbReference type="CDD" id="cd00143">
    <property type="entry name" value="PP2Cc"/>
    <property type="match status" value="1"/>
</dbReference>
<dbReference type="InterPro" id="IPR036457">
    <property type="entry name" value="PPM-type-like_dom_sf"/>
</dbReference>
<sequence length="281" mass="30683">MPQRASIRVAGLSNQGRVRTHNEDTIGDDTELGVVVLADGMGGYSSGEIASRIAVDTVLGELRTQLPGIRPDELDQRLGYSPQTRAVRNAIVKANTAIYEAAQQDNRHRGMGTTLVMAVIRDSQLTIANVGDSRMYRLRDQTMEQLTVDHTLIQELVDHGFYNRDEARGALNKNLVTRALGIEPSVAVDVREGLALPGDLYLLCSDGLNDMIEDEAIRLILHEHGNDLDLAATALIGAALDAGGKDNVSVLLVRVMDPHFRGAPWYQRILDVLKRKVNGNG</sequence>
<dbReference type="STRING" id="108003.B1C78_00990"/>
<dbReference type="NCBIfam" id="NF033484">
    <property type="entry name" value="Stp1_PP2C_phos"/>
    <property type="match status" value="1"/>
</dbReference>
<organism evidence="2 3">
    <name type="scientific">Thioalkalivibrio denitrificans</name>
    <dbReference type="NCBI Taxonomy" id="108003"/>
    <lineage>
        <taxon>Bacteria</taxon>
        <taxon>Pseudomonadati</taxon>
        <taxon>Pseudomonadota</taxon>
        <taxon>Gammaproteobacteria</taxon>
        <taxon>Chromatiales</taxon>
        <taxon>Ectothiorhodospiraceae</taxon>
        <taxon>Thioalkalivibrio</taxon>
    </lineage>
</organism>
<gene>
    <name evidence="2" type="ORF">B1C78_00990</name>
</gene>
<dbReference type="OrthoDB" id="9801841at2"/>
<keyword evidence="3" id="KW-1185">Reference proteome</keyword>
<dbReference type="Pfam" id="PF13672">
    <property type="entry name" value="PP2C_2"/>
    <property type="match status" value="1"/>
</dbReference>
<reference evidence="2 3" key="1">
    <citation type="submission" date="2017-02" db="EMBL/GenBank/DDBJ databases">
        <title>Genomic diversity within the haloalkaliphilic genus Thioalkalivibrio.</title>
        <authorList>
            <person name="Ahn A.-C."/>
            <person name="Meier-Kolthoff J."/>
            <person name="Overmars L."/>
            <person name="Richter M."/>
            <person name="Woyke T."/>
            <person name="Sorokin D.Y."/>
            <person name="Muyzer G."/>
        </authorList>
    </citation>
    <scope>NUCLEOTIDE SEQUENCE [LARGE SCALE GENOMIC DNA]</scope>
    <source>
        <strain evidence="2 3">ALJD</strain>
    </source>
</reference>
<dbReference type="AlphaFoldDB" id="A0A1V3NUQ6"/>
<name>A0A1V3NUQ6_9GAMM</name>
<accession>A0A1V3NUQ6</accession>
<dbReference type="InterPro" id="IPR015655">
    <property type="entry name" value="PP2C"/>
</dbReference>
<dbReference type="PANTHER" id="PTHR47992">
    <property type="entry name" value="PROTEIN PHOSPHATASE"/>
    <property type="match status" value="1"/>
</dbReference>
<dbReference type="SUPFAM" id="SSF81606">
    <property type="entry name" value="PP2C-like"/>
    <property type="match status" value="1"/>
</dbReference>
<comment type="caution">
    <text evidence="2">The sequence shown here is derived from an EMBL/GenBank/DDBJ whole genome shotgun (WGS) entry which is preliminary data.</text>
</comment>
<dbReference type="PROSITE" id="PS51746">
    <property type="entry name" value="PPM_2"/>
    <property type="match status" value="1"/>
</dbReference>
<dbReference type="SMART" id="SM00331">
    <property type="entry name" value="PP2C_SIG"/>
    <property type="match status" value="1"/>
</dbReference>
<dbReference type="GO" id="GO:0004722">
    <property type="term" value="F:protein serine/threonine phosphatase activity"/>
    <property type="evidence" value="ECO:0007669"/>
    <property type="project" value="InterPro"/>
</dbReference>
<feature type="domain" description="PPM-type phosphatase" evidence="1">
    <location>
        <begin position="8"/>
        <end position="255"/>
    </location>
</feature>
<dbReference type="SMART" id="SM00332">
    <property type="entry name" value="PP2Cc"/>
    <property type="match status" value="1"/>
</dbReference>
<dbReference type="InterPro" id="IPR001932">
    <property type="entry name" value="PPM-type_phosphatase-like_dom"/>
</dbReference>
<proteinExistence type="predicted"/>
<dbReference type="Proteomes" id="UP000189462">
    <property type="component" value="Unassembled WGS sequence"/>
</dbReference>